<dbReference type="EMBL" id="QRDY01000020">
    <property type="protein sequence ID" value="RED54942.1"/>
    <property type="molecule type" value="Genomic_DNA"/>
</dbReference>
<feature type="domain" description="DUF1648" evidence="2">
    <location>
        <begin position="31"/>
        <end position="74"/>
    </location>
</feature>
<dbReference type="Proteomes" id="UP000256869">
    <property type="component" value="Unassembled WGS sequence"/>
</dbReference>
<keyword evidence="1" id="KW-0812">Transmembrane</keyword>
<accession>A0A3D9HZJ7</accession>
<dbReference type="OrthoDB" id="9808690at2"/>
<evidence type="ECO:0000256" key="1">
    <source>
        <dbReference type="SAM" id="Phobius"/>
    </source>
</evidence>
<comment type="caution">
    <text evidence="3">The sequence shown here is derived from an EMBL/GenBank/DDBJ whole genome shotgun (WGS) entry which is preliminary data.</text>
</comment>
<feature type="transmembrane region" description="Helical" evidence="1">
    <location>
        <begin position="113"/>
        <end position="133"/>
    </location>
</feature>
<dbReference type="RefSeq" id="WP_115995057.1">
    <property type="nucleotide sequence ID" value="NZ_QRDY01000020.1"/>
</dbReference>
<dbReference type="Pfam" id="PF07853">
    <property type="entry name" value="DUF1648"/>
    <property type="match status" value="1"/>
</dbReference>
<name>A0A3D9HZJ7_9BACL</name>
<keyword evidence="1" id="KW-1133">Transmembrane helix</keyword>
<feature type="transmembrane region" description="Helical" evidence="1">
    <location>
        <begin position="145"/>
        <end position="164"/>
    </location>
</feature>
<dbReference type="AlphaFoldDB" id="A0A3D9HZJ7"/>
<dbReference type="InterPro" id="IPR012867">
    <property type="entry name" value="DUF1648"/>
</dbReference>
<organism evidence="3 4">
    <name type="scientific">Cohnella lupini</name>
    <dbReference type="NCBI Taxonomy" id="1294267"/>
    <lineage>
        <taxon>Bacteria</taxon>
        <taxon>Bacillati</taxon>
        <taxon>Bacillota</taxon>
        <taxon>Bacilli</taxon>
        <taxon>Bacillales</taxon>
        <taxon>Paenibacillaceae</taxon>
        <taxon>Cohnella</taxon>
    </lineage>
</organism>
<feature type="transmembrane region" description="Helical" evidence="1">
    <location>
        <begin position="63"/>
        <end position="82"/>
    </location>
</feature>
<keyword evidence="4" id="KW-1185">Reference proteome</keyword>
<gene>
    <name evidence="3" type="ORF">DFP95_12035</name>
</gene>
<evidence type="ECO:0000313" key="3">
    <source>
        <dbReference type="EMBL" id="RED54942.1"/>
    </source>
</evidence>
<keyword evidence="1" id="KW-0472">Membrane</keyword>
<protein>
    <submittedName>
        <fullName evidence="3">Uncharacterized protein DUF1648</fullName>
    </submittedName>
</protein>
<proteinExistence type="predicted"/>
<feature type="transmembrane region" description="Helical" evidence="1">
    <location>
        <begin position="21"/>
        <end position="43"/>
    </location>
</feature>
<evidence type="ECO:0000313" key="4">
    <source>
        <dbReference type="Proteomes" id="UP000256869"/>
    </source>
</evidence>
<reference evidence="3 4" key="1">
    <citation type="submission" date="2018-07" db="EMBL/GenBank/DDBJ databases">
        <title>Genomic Encyclopedia of Type Strains, Phase III (KMG-III): the genomes of soil and plant-associated and newly described type strains.</title>
        <authorList>
            <person name="Whitman W."/>
        </authorList>
    </citation>
    <scope>NUCLEOTIDE SEQUENCE [LARGE SCALE GENOMIC DNA]</scope>
    <source>
        <strain evidence="3 4">CECT 8236</strain>
    </source>
</reference>
<evidence type="ECO:0000259" key="2">
    <source>
        <dbReference type="Pfam" id="PF07853"/>
    </source>
</evidence>
<sequence>MRYGGKNHRIEIDVPATRLERGLAILGLIALIGSFAYICTQWSGLPSTVPIHFDGKGNPDGWGGKWMLFILPVVSWLLYGGLSKLSHYPHLYNYPVPIKEENALAQYALVKKYLAWTNLELAFLFSYIGWATVQTARGDAAGMGIWFLPTVLVVIFGTLALYLIRAIKLK</sequence>